<dbReference type="GO" id="GO:0006346">
    <property type="term" value="P:DNA methylation-dependent constitutive heterochromatin formation"/>
    <property type="evidence" value="ECO:0007669"/>
    <property type="project" value="TreeGrafter"/>
</dbReference>
<dbReference type="AlphaFoldDB" id="A0A9N9EMN9"/>
<evidence type="ECO:0000313" key="1">
    <source>
        <dbReference type="EMBL" id="CAG8680743.1"/>
    </source>
</evidence>
<dbReference type="GO" id="GO:0044027">
    <property type="term" value="P:negative regulation of gene expression via chromosomal CpG island methylation"/>
    <property type="evidence" value="ECO:0007669"/>
    <property type="project" value="TreeGrafter"/>
</dbReference>
<keyword evidence="2" id="KW-1185">Reference proteome</keyword>
<gene>
    <name evidence="1" type="ORF">RFULGI_LOCUS9601</name>
</gene>
<protein>
    <submittedName>
        <fullName evidence="1">893_t:CDS:1</fullName>
    </submittedName>
</protein>
<sequence>QDGETQILAKEQSNEVVSNLHKILKPFLLRRIKSDEYLLYAPLTLQQKELYDAILSRNIRSFLLARKMGTINDHESTDMEIDGKKMVIFQFCQIMNYIVNMISYYSEIEQNKSNSEEEVNDCTNEEQTEDRKQSLRALPRKTYREVTDFEFFNALEVEESEPEVDEEEALKNSIKTELDIKTRKAVKSINSMRLQNVVMQLRKICNHPYLFDWPVDKETDLPKVTEELAAASGKMILLEYLLDALFERGHKVLIFSQFTTMLDIIDDWATIFKGQEERRQQKATAKRKLEKLVIHKGKFKLPTSRDLPIANLAELAEILMADDSEKFQLAQHGDAVIPESDLVRLMDRSDAAFEKVGTAEAQEEKGVMFKVISEVRDTNNDALAQI</sequence>
<accession>A0A9N9EMN9</accession>
<reference evidence="1" key="1">
    <citation type="submission" date="2021-06" db="EMBL/GenBank/DDBJ databases">
        <authorList>
            <person name="Kallberg Y."/>
            <person name="Tangrot J."/>
            <person name="Rosling A."/>
        </authorList>
    </citation>
    <scope>NUCLEOTIDE SEQUENCE</scope>
    <source>
        <strain evidence="1">IN212</strain>
    </source>
</reference>
<dbReference type="GO" id="GO:0070823">
    <property type="term" value="C:HDA1 complex"/>
    <property type="evidence" value="ECO:0007669"/>
    <property type="project" value="InterPro"/>
</dbReference>
<dbReference type="EMBL" id="CAJVPZ010017497">
    <property type="protein sequence ID" value="CAG8680743.1"/>
    <property type="molecule type" value="Genomic_DNA"/>
</dbReference>
<evidence type="ECO:0000313" key="2">
    <source>
        <dbReference type="Proteomes" id="UP000789396"/>
    </source>
</evidence>
<name>A0A9N9EMN9_9GLOM</name>
<dbReference type="Gene3D" id="3.40.50.300">
    <property type="entry name" value="P-loop containing nucleotide triphosphate hydrolases"/>
    <property type="match status" value="1"/>
</dbReference>
<dbReference type="PANTHER" id="PTHR47161:SF1">
    <property type="entry name" value="LYMPHOID-SPECIFIC HELICASE"/>
    <property type="match status" value="1"/>
</dbReference>
<organism evidence="1 2">
    <name type="scientific">Racocetra fulgida</name>
    <dbReference type="NCBI Taxonomy" id="60492"/>
    <lineage>
        <taxon>Eukaryota</taxon>
        <taxon>Fungi</taxon>
        <taxon>Fungi incertae sedis</taxon>
        <taxon>Mucoromycota</taxon>
        <taxon>Glomeromycotina</taxon>
        <taxon>Glomeromycetes</taxon>
        <taxon>Diversisporales</taxon>
        <taxon>Gigasporaceae</taxon>
        <taxon>Racocetra</taxon>
    </lineage>
</organism>
<dbReference type="Pfam" id="PF11496">
    <property type="entry name" value="HDA2-3"/>
    <property type="match status" value="1"/>
</dbReference>
<feature type="non-terminal residue" evidence="1">
    <location>
        <position position="386"/>
    </location>
</feature>
<dbReference type="InterPro" id="IPR021006">
    <property type="entry name" value="Hda2/3"/>
</dbReference>
<feature type="non-terminal residue" evidence="1">
    <location>
        <position position="1"/>
    </location>
</feature>
<dbReference type="PANTHER" id="PTHR47161">
    <property type="entry name" value="LYMPHOID-SPECIFIC HELICASE"/>
    <property type="match status" value="1"/>
</dbReference>
<dbReference type="Proteomes" id="UP000789396">
    <property type="component" value="Unassembled WGS sequence"/>
</dbReference>
<dbReference type="InterPro" id="IPR027417">
    <property type="entry name" value="P-loop_NTPase"/>
</dbReference>
<dbReference type="SUPFAM" id="SSF52540">
    <property type="entry name" value="P-loop containing nucleoside triphosphate hydrolases"/>
    <property type="match status" value="1"/>
</dbReference>
<dbReference type="OrthoDB" id="5857104at2759"/>
<comment type="caution">
    <text evidence="1">The sequence shown here is derived from an EMBL/GenBank/DDBJ whole genome shotgun (WGS) entry which is preliminary data.</text>
</comment>
<proteinExistence type="predicted"/>
<dbReference type="GO" id="GO:0003682">
    <property type="term" value="F:chromatin binding"/>
    <property type="evidence" value="ECO:0007669"/>
    <property type="project" value="TreeGrafter"/>
</dbReference>
<dbReference type="GO" id="GO:0005721">
    <property type="term" value="C:pericentric heterochromatin"/>
    <property type="evidence" value="ECO:0007669"/>
    <property type="project" value="TreeGrafter"/>
</dbReference>
<dbReference type="GO" id="GO:0031508">
    <property type="term" value="P:pericentric heterochromatin formation"/>
    <property type="evidence" value="ECO:0007669"/>
    <property type="project" value="TreeGrafter"/>
</dbReference>